<dbReference type="GO" id="GO:0008422">
    <property type="term" value="F:beta-glucosidase activity"/>
    <property type="evidence" value="ECO:0007669"/>
    <property type="project" value="UniProtKB-EC"/>
</dbReference>
<sequence>MHIVPKENCNAIIEDFNGGDFAGLAIAEMIGGKFNPSGKLTISFPRHSSQTPCYYNQYEGWHGGQYVDLEKGYVYEFGDGLSYSEFEYSNLRLSQNTIKNEEEITVSVDVTNKGNMDGKETVL</sequence>
<dbReference type="SUPFAM" id="SSF52279">
    <property type="entry name" value="Beta-D-glucan exohydrolase, C-terminal domain"/>
    <property type="match status" value="1"/>
</dbReference>
<gene>
    <name evidence="4" type="ORF">LEA_06385</name>
</gene>
<evidence type="ECO:0000313" key="4">
    <source>
        <dbReference type="EMBL" id="EKC73124.1"/>
    </source>
</evidence>
<protein>
    <submittedName>
        <fullName evidence="4">Protein containing Glycoside hydrolase, family 3</fullName>
        <ecNumber evidence="4">3.2.1.21</ecNumber>
    </submittedName>
</protein>
<evidence type="ECO:0000259" key="3">
    <source>
        <dbReference type="Pfam" id="PF01915"/>
    </source>
</evidence>
<comment type="similarity">
    <text evidence="1">Belongs to the glycosyl hydrolase 3 family.</text>
</comment>
<dbReference type="GO" id="GO:0005975">
    <property type="term" value="P:carbohydrate metabolic process"/>
    <property type="evidence" value="ECO:0007669"/>
    <property type="project" value="InterPro"/>
</dbReference>
<dbReference type="PANTHER" id="PTHR42715:SF10">
    <property type="entry name" value="BETA-GLUCOSIDASE"/>
    <property type="match status" value="1"/>
</dbReference>
<dbReference type="InterPro" id="IPR050288">
    <property type="entry name" value="Cellulose_deg_GH3"/>
</dbReference>
<dbReference type="EMBL" id="AJWY01004178">
    <property type="protein sequence ID" value="EKC73124.1"/>
    <property type="molecule type" value="Genomic_DNA"/>
</dbReference>
<dbReference type="AlphaFoldDB" id="K1TZW1"/>
<dbReference type="InterPro" id="IPR013783">
    <property type="entry name" value="Ig-like_fold"/>
</dbReference>
<accession>K1TZW1</accession>
<proteinExistence type="inferred from homology"/>
<keyword evidence="4" id="KW-0326">Glycosidase</keyword>
<keyword evidence="2 4" id="KW-0378">Hydrolase</keyword>
<feature type="non-terminal residue" evidence="4">
    <location>
        <position position="123"/>
    </location>
</feature>
<reference evidence="4" key="1">
    <citation type="journal article" date="2013" name="Environ. Microbiol.">
        <title>Microbiota from the distal guts of lean and obese adolescents exhibit partial functional redundancy besides clear differences in community structure.</title>
        <authorList>
            <person name="Ferrer M."/>
            <person name="Ruiz A."/>
            <person name="Lanza F."/>
            <person name="Haange S.B."/>
            <person name="Oberbach A."/>
            <person name="Till H."/>
            <person name="Bargiela R."/>
            <person name="Campoy C."/>
            <person name="Segura M.T."/>
            <person name="Richter M."/>
            <person name="von Bergen M."/>
            <person name="Seifert J."/>
            <person name="Suarez A."/>
        </authorList>
    </citation>
    <scope>NUCLEOTIDE SEQUENCE</scope>
</reference>
<dbReference type="Gene3D" id="2.60.40.10">
    <property type="entry name" value="Immunoglobulins"/>
    <property type="match status" value="1"/>
</dbReference>
<dbReference type="EC" id="3.2.1.21" evidence="4"/>
<evidence type="ECO:0000256" key="2">
    <source>
        <dbReference type="ARBA" id="ARBA00022801"/>
    </source>
</evidence>
<comment type="caution">
    <text evidence="4">The sequence shown here is derived from an EMBL/GenBank/DDBJ whole genome shotgun (WGS) entry which is preliminary data.</text>
</comment>
<name>K1TZW1_9ZZZZ</name>
<dbReference type="Gene3D" id="3.40.50.1700">
    <property type="entry name" value="Glycoside hydrolase family 3 C-terminal domain"/>
    <property type="match status" value="1"/>
</dbReference>
<dbReference type="InterPro" id="IPR036881">
    <property type="entry name" value="Glyco_hydro_3_C_sf"/>
</dbReference>
<dbReference type="InterPro" id="IPR002772">
    <property type="entry name" value="Glyco_hydro_3_C"/>
</dbReference>
<evidence type="ECO:0000256" key="1">
    <source>
        <dbReference type="ARBA" id="ARBA00005336"/>
    </source>
</evidence>
<dbReference type="Pfam" id="PF01915">
    <property type="entry name" value="Glyco_hydro_3_C"/>
    <property type="match status" value="1"/>
</dbReference>
<dbReference type="PANTHER" id="PTHR42715">
    <property type="entry name" value="BETA-GLUCOSIDASE"/>
    <property type="match status" value="1"/>
</dbReference>
<feature type="domain" description="Glycoside hydrolase family 3 C-terminal" evidence="3">
    <location>
        <begin position="6"/>
        <end position="83"/>
    </location>
</feature>
<organism evidence="4">
    <name type="scientific">human gut metagenome</name>
    <dbReference type="NCBI Taxonomy" id="408170"/>
    <lineage>
        <taxon>unclassified sequences</taxon>
        <taxon>metagenomes</taxon>
        <taxon>organismal metagenomes</taxon>
    </lineage>
</organism>